<proteinExistence type="predicted"/>
<dbReference type="AlphaFoldDB" id="A0A9D4N194"/>
<feature type="region of interest" description="Disordered" evidence="1">
    <location>
        <begin position="148"/>
        <end position="184"/>
    </location>
</feature>
<gene>
    <name evidence="2" type="ORF">DPMN_009448</name>
</gene>
<reference evidence="2" key="1">
    <citation type="journal article" date="2019" name="bioRxiv">
        <title>The Genome of the Zebra Mussel, Dreissena polymorpha: A Resource for Invasive Species Research.</title>
        <authorList>
            <person name="McCartney M.A."/>
            <person name="Auch B."/>
            <person name="Kono T."/>
            <person name="Mallez S."/>
            <person name="Zhang Y."/>
            <person name="Obille A."/>
            <person name="Becker A."/>
            <person name="Abrahante J.E."/>
            <person name="Garbe J."/>
            <person name="Badalamenti J.P."/>
            <person name="Herman A."/>
            <person name="Mangelson H."/>
            <person name="Liachko I."/>
            <person name="Sullivan S."/>
            <person name="Sone E.D."/>
            <person name="Koren S."/>
            <person name="Silverstein K.A.T."/>
            <person name="Beckman K.B."/>
            <person name="Gohl D.M."/>
        </authorList>
    </citation>
    <scope>NUCLEOTIDE SEQUENCE</scope>
    <source>
        <strain evidence="2">Duluth1</strain>
        <tissue evidence="2">Whole animal</tissue>
    </source>
</reference>
<comment type="caution">
    <text evidence="2">The sequence shown here is derived from an EMBL/GenBank/DDBJ whole genome shotgun (WGS) entry which is preliminary data.</text>
</comment>
<evidence type="ECO:0000313" key="3">
    <source>
        <dbReference type="Proteomes" id="UP000828390"/>
    </source>
</evidence>
<dbReference type="EMBL" id="JAIWYP010000001">
    <property type="protein sequence ID" value="KAH3885454.1"/>
    <property type="molecule type" value="Genomic_DNA"/>
</dbReference>
<organism evidence="2 3">
    <name type="scientific">Dreissena polymorpha</name>
    <name type="common">Zebra mussel</name>
    <name type="synonym">Mytilus polymorpha</name>
    <dbReference type="NCBI Taxonomy" id="45954"/>
    <lineage>
        <taxon>Eukaryota</taxon>
        <taxon>Metazoa</taxon>
        <taxon>Spiralia</taxon>
        <taxon>Lophotrochozoa</taxon>
        <taxon>Mollusca</taxon>
        <taxon>Bivalvia</taxon>
        <taxon>Autobranchia</taxon>
        <taxon>Heteroconchia</taxon>
        <taxon>Euheterodonta</taxon>
        <taxon>Imparidentia</taxon>
        <taxon>Neoheterodontei</taxon>
        <taxon>Myida</taxon>
        <taxon>Dreissenoidea</taxon>
        <taxon>Dreissenidae</taxon>
        <taxon>Dreissena</taxon>
    </lineage>
</organism>
<name>A0A9D4N194_DREPO</name>
<evidence type="ECO:0000313" key="2">
    <source>
        <dbReference type="EMBL" id="KAH3885454.1"/>
    </source>
</evidence>
<keyword evidence="3" id="KW-1185">Reference proteome</keyword>
<reference evidence="2" key="2">
    <citation type="submission" date="2020-11" db="EMBL/GenBank/DDBJ databases">
        <authorList>
            <person name="McCartney M.A."/>
            <person name="Auch B."/>
            <person name="Kono T."/>
            <person name="Mallez S."/>
            <person name="Becker A."/>
            <person name="Gohl D.M."/>
            <person name="Silverstein K.A.T."/>
            <person name="Koren S."/>
            <person name="Bechman K.B."/>
            <person name="Herman A."/>
            <person name="Abrahante J.E."/>
            <person name="Garbe J."/>
        </authorList>
    </citation>
    <scope>NUCLEOTIDE SEQUENCE</scope>
    <source>
        <strain evidence="2">Duluth1</strain>
        <tissue evidence="2">Whole animal</tissue>
    </source>
</reference>
<accession>A0A9D4N194</accession>
<protein>
    <submittedName>
        <fullName evidence="2">Uncharacterized protein</fullName>
    </submittedName>
</protein>
<dbReference type="Proteomes" id="UP000828390">
    <property type="component" value="Unassembled WGS sequence"/>
</dbReference>
<sequence length="285" mass="32009">MSAIFSVLKFSDTDSCNKKWHFEVVPEIEQHAFIKRKQFSGMRYVKEKNVSNTIVLKTGCGASIDIEVDKVKCATLKYDASTRGYKHDPVLNVTQGQHVVFKLGAQIIYEDTMASGESGVCEKLHTIQEPMIVPEKVIEYPEVLPMSPRANPANGEGFAENYGHDGNDPGPTSLAPRPSPVHPVPSSPPFVAIQQPALGLEPVIDGVAQYPLSNVFPQMPMPESIQPPYTPQGPPYHAFPVDQEPRPLGFEFVQPQNHYQLPRIHDIPQYVQYFNQIFYRKFTQF</sequence>
<evidence type="ECO:0000256" key="1">
    <source>
        <dbReference type="SAM" id="MobiDB-lite"/>
    </source>
</evidence>